<protein>
    <recommendedName>
        <fullName evidence="3">TOD1/MUCI70 glycosyltransferase-like domain-containing protein</fullName>
    </recommendedName>
</protein>
<evidence type="ECO:0000256" key="1">
    <source>
        <dbReference type="SAM" id="MobiDB-lite"/>
    </source>
</evidence>
<organism evidence="4 5">
    <name type="scientific">Kalanchoe fedtschenkoi</name>
    <name type="common">Lavender scallops</name>
    <name type="synonym">South American air plant</name>
    <dbReference type="NCBI Taxonomy" id="63787"/>
    <lineage>
        <taxon>Eukaryota</taxon>
        <taxon>Viridiplantae</taxon>
        <taxon>Streptophyta</taxon>
        <taxon>Embryophyta</taxon>
        <taxon>Tracheophyta</taxon>
        <taxon>Spermatophyta</taxon>
        <taxon>Magnoliopsida</taxon>
        <taxon>eudicotyledons</taxon>
        <taxon>Gunneridae</taxon>
        <taxon>Pentapetalae</taxon>
        <taxon>Saxifragales</taxon>
        <taxon>Crassulaceae</taxon>
        <taxon>Kalanchoe</taxon>
    </lineage>
</organism>
<dbReference type="EnsemblPlants" id="Kaladp0071s0115.1.v1.1">
    <property type="protein sequence ID" value="Kaladp0071s0115.1.v1.1"/>
    <property type="gene ID" value="Kaladp0071s0115.v1.1"/>
</dbReference>
<dbReference type="PANTHER" id="PTHR12956">
    <property type="entry name" value="ALKALINE CERAMIDASE-RELATED"/>
    <property type="match status" value="1"/>
</dbReference>
<dbReference type="OMA" id="CVWDEVL"/>
<feature type="region of interest" description="Disordered" evidence="1">
    <location>
        <begin position="78"/>
        <end position="107"/>
    </location>
</feature>
<feature type="domain" description="TOD1/MUCI70 glycosyltransferase-like" evidence="3">
    <location>
        <begin position="139"/>
        <end position="458"/>
    </location>
</feature>
<proteinExistence type="predicted"/>
<evidence type="ECO:0000313" key="4">
    <source>
        <dbReference type="EnsemblPlants" id="Kaladp0071s0115.1.v1.1"/>
    </source>
</evidence>
<dbReference type="Pfam" id="PF04765">
    <property type="entry name" value="TOD1_MUCI70"/>
    <property type="match status" value="1"/>
</dbReference>
<dbReference type="Gramene" id="Kaladp0071s0115.1.v1.1">
    <property type="protein sequence ID" value="Kaladp0071s0115.1.v1.1"/>
    <property type="gene ID" value="Kaladp0071s0115.v1.1"/>
</dbReference>
<dbReference type="PANTHER" id="PTHR12956:SF27">
    <property type="entry name" value="TRANSMEMBRANE PROTEIN"/>
    <property type="match status" value="1"/>
</dbReference>
<dbReference type="AlphaFoldDB" id="A0A7N0UJQ8"/>
<feature type="compositionally biased region" description="Basic and acidic residues" evidence="1">
    <location>
        <begin position="78"/>
        <end position="93"/>
    </location>
</feature>
<accession>A0A7N0UJQ8</accession>
<keyword evidence="5" id="KW-1185">Reference proteome</keyword>
<evidence type="ECO:0000259" key="3">
    <source>
        <dbReference type="Pfam" id="PF04765"/>
    </source>
</evidence>
<keyword evidence="2" id="KW-1133">Transmembrane helix</keyword>
<keyword evidence="2" id="KW-0472">Membrane</keyword>
<sequence>MAPYKHGNELLSEISGEGAAARGVRRKRRLRLRLGVISRQKVSFWVCFFGVLFLIYLAVVGMGVFFHGKMEDENVASKIEDENVTSKDVRRESPPANRWRPPSGNHRRKHLPCEVDLLPSIDYFVDPKDYLNSTSDFALEYISKEEIPSDNRWVEPSFGGHQTLEERENSFHARNQLLHCGFVQGPDEYKTTGFDLDEKDKAYMKNCAVAVSSCIFGSSDFLRRPTSKKISDFSKKIVCFVMFVDEQTLVKLASEGHVRDEKGYIGLWRMVIVRNLPYKDMRRTGKVPKFLSHRLFPSSRYSIWVDSKLRLHSDPMMIVEYFLWRTKSEYAISNHYDRHCVWEEVAQNKRLNKYNHTAIDEQFLFYQSDGLTKFDPSDPNTPLPSYVPEGSFIVRAHTPMSNLFSCLWFNEVHRFTSRDQLSFAYTYLKLRRTNPDKPLRLYMFKDCERRALTKLFQHRAVTSAAAAAI</sequence>
<reference evidence="4" key="1">
    <citation type="submission" date="2021-01" db="UniProtKB">
        <authorList>
            <consortium name="EnsemblPlants"/>
        </authorList>
    </citation>
    <scope>IDENTIFICATION</scope>
</reference>
<feature type="transmembrane region" description="Helical" evidence="2">
    <location>
        <begin position="42"/>
        <end position="66"/>
    </location>
</feature>
<keyword evidence="2" id="KW-0812">Transmembrane</keyword>
<evidence type="ECO:0000313" key="5">
    <source>
        <dbReference type="Proteomes" id="UP000594263"/>
    </source>
</evidence>
<dbReference type="InterPro" id="IPR048354">
    <property type="entry name" value="TOD1_MUCI70_glycTrfase_dom"/>
</dbReference>
<evidence type="ECO:0000256" key="2">
    <source>
        <dbReference type="SAM" id="Phobius"/>
    </source>
</evidence>
<name>A0A7N0UJQ8_KALFE</name>
<dbReference type="InterPro" id="IPR006852">
    <property type="entry name" value="TOD1_MUCI70"/>
</dbReference>
<dbReference type="Proteomes" id="UP000594263">
    <property type="component" value="Unplaced"/>
</dbReference>